<feature type="transmembrane region" description="Helical" evidence="8">
    <location>
        <begin position="14"/>
        <end position="33"/>
    </location>
</feature>
<evidence type="ECO:0000256" key="3">
    <source>
        <dbReference type="ARBA" id="ARBA00022676"/>
    </source>
</evidence>
<feature type="transmembrane region" description="Helical" evidence="8">
    <location>
        <begin position="203"/>
        <end position="226"/>
    </location>
</feature>
<evidence type="ECO:0000256" key="6">
    <source>
        <dbReference type="ARBA" id="ARBA00022989"/>
    </source>
</evidence>
<protein>
    <recommendedName>
        <fullName evidence="9">Glycosyltransferase RgtA/B/C/D-like domain-containing protein</fullName>
    </recommendedName>
</protein>
<evidence type="ECO:0000256" key="5">
    <source>
        <dbReference type="ARBA" id="ARBA00022692"/>
    </source>
</evidence>
<dbReference type="EMBL" id="BAAAOF010000002">
    <property type="protein sequence ID" value="GAA1919392.1"/>
    <property type="molecule type" value="Genomic_DNA"/>
</dbReference>
<keyword evidence="6 8" id="KW-1133">Transmembrane helix</keyword>
<feature type="transmembrane region" description="Helical" evidence="8">
    <location>
        <begin position="139"/>
        <end position="159"/>
    </location>
</feature>
<evidence type="ECO:0000256" key="2">
    <source>
        <dbReference type="ARBA" id="ARBA00022475"/>
    </source>
</evidence>
<keyword evidence="4" id="KW-0808">Transferase</keyword>
<comment type="subcellular location">
    <subcellularLocation>
        <location evidence="1">Cell membrane</location>
        <topology evidence="1">Multi-pass membrane protein</topology>
    </subcellularLocation>
</comment>
<sequence>MSDVRDDTTRPHGVWPWVVGLTAVAFAVSVWQLTGASAWSDEGFTIAAATMPLDELWAMVSSSKDAVHVAYYVLLHGWFDIVGVDVWTLRLPSAVAVAATTAATVLIGARLASTGFGVIAGFLVILIPQGMWAATEGRSYALAMALSTWAVWAFLAAMTGRVWHWVGFGVLIALAMAVFVYSALVLASLLVSLLIVRSWRTRFVAFATASVLAVIAASPVVIVSFLQRSQVSWLAPISADTIGEVLVNQWFTGATMLGGRWRFVVAGLFYALIVVGVIVLARRGRRETLALAVPWMVLPTLALIVASILLDPLYTRRYVTMSIPALALLAAAAIFALRRIWMRVAAVTLVAATVAPMYLAVRATDAKYSDWSRIAAAIAQESRPGDALYVVGPGNMLGAQAITWTYPDETANVSLVGVVPGSDTASVGSELVPMDELDLDGVERLWIVIDTTNGDRDDVDLDAVSEQGLEVTEVLVTSRSTVFLAER</sequence>
<dbReference type="InterPro" id="IPR050297">
    <property type="entry name" value="LipidA_mod_glycosyltrf_83"/>
</dbReference>
<evidence type="ECO:0000313" key="10">
    <source>
        <dbReference type="EMBL" id="GAA1919392.1"/>
    </source>
</evidence>
<evidence type="ECO:0000256" key="4">
    <source>
        <dbReference type="ARBA" id="ARBA00022679"/>
    </source>
</evidence>
<evidence type="ECO:0000313" key="11">
    <source>
        <dbReference type="Proteomes" id="UP001501343"/>
    </source>
</evidence>
<proteinExistence type="predicted"/>
<reference evidence="11" key="1">
    <citation type="journal article" date="2019" name="Int. J. Syst. Evol. Microbiol.">
        <title>The Global Catalogue of Microorganisms (GCM) 10K type strain sequencing project: providing services to taxonomists for standard genome sequencing and annotation.</title>
        <authorList>
            <consortium name="The Broad Institute Genomics Platform"/>
            <consortium name="The Broad Institute Genome Sequencing Center for Infectious Disease"/>
            <person name="Wu L."/>
            <person name="Ma J."/>
        </authorList>
    </citation>
    <scope>NUCLEOTIDE SEQUENCE [LARGE SCALE GENOMIC DNA]</scope>
    <source>
        <strain evidence="11">JCM 14900</strain>
    </source>
</reference>
<feature type="domain" description="Glycosyltransferase RgtA/B/C/D-like" evidence="9">
    <location>
        <begin position="74"/>
        <end position="222"/>
    </location>
</feature>
<name>A0ABP5ASU0_9MICO</name>
<gene>
    <name evidence="10" type="ORF">GCM10009775_09940</name>
</gene>
<evidence type="ECO:0000259" key="9">
    <source>
        <dbReference type="Pfam" id="PF13231"/>
    </source>
</evidence>
<dbReference type="PANTHER" id="PTHR33908">
    <property type="entry name" value="MANNOSYLTRANSFERASE YKCB-RELATED"/>
    <property type="match status" value="1"/>
</dbReference>
<comment type="caution">
    <text evidence="10">The sequence shown here is derived from an EMBL/GenBank/DDBJ whole genome shotgun (WGS) entry which is preliminary data.</text>
</comment>
<evidence type="ECO:0000256" key="8">
    <source>
        <dbReference type="SAM" id="Phobius"/>
    </source>
</evidence>
<keyword evidence="2" id="KW-1003">Cell membrane</keyword>
<feature type="transmembrane region" description="Helical" evidence="8">
    <location>
        <begin position="288"/>
        <end position="310"/>
    </location>
</feature>
<organism evidence="10 11">
    <name type="scientific">Microbacterium aoyamense</name>
    <dbReference type="NCBI Taxonomy" id="344166"/>
    <lineage>
        <taxon>Bacteria</taxon>
        <taxon>Bacillati</taxon>
        <taxon>Actinomycetota</taxon>
        <taxon>Actinomycetes</taxon>
        <taxon>Micrococcales</taxon>
        <taxon>Microbacteriaceae</taxon>
        <taxon>Microbacterium</taxon>
    </lineage>
</organism>
<feature type="transmembrane region" description="Helical" evidence="8">
    <location>
        <begin position="344"/>
        <end position="361"/>
    </location>
</feature>
<dbReference type="InterPro" id="IPR038731">
    <property type="entry name" value="RgtA/B/C-like"/>
</dbReference>
<keyword evidence="7 8" id="KW-0472">Membrane</keyword>
<feature type="transmembrane region" description="Helical" evidence="8">
    <location>
        <begin position="94"/>
        <end position="127"/>
    </location>
</feature>
<dbReference type="Proteomes" id="UP001501343">
    <property type="component" value="Unassembled WGS sequence"/>
</dbReference>
<keyword evidence="5 8" id="KW-0812">Transmembrane</keyword>
<feature type="transmembrane region" description="Helical" evidence="8">
    <location>
        <begin position="316"/>
        <end position="337"/>
    </location>
</feature>
<keyword evidence="11" id="KW-1185">Reference proteome</keyword>
<evidence type="ECO:0000256" key="1">
    <source>
        <dbReference type="ARBA" id="ARBA00004651"/>
    </source>
</evidence>
<dbReference type="PANTHER" id="PTHR33908:SF3">
    <property type="entry name" value="UNDECAPRENYL PHOSPHATE-ALPHA-4-AMINO-4-DEOXY-L-ARABINOSE ARABINOSYL TRANSFERASE"/>
    <property type="match status" value="1"/>
</dbReference>
<accession>A0ABP5ASU0</accession>
<keyword evidence="3" id="KW-0328">Glycosyltransferase</keyword>
<dbReference type="Pfam" id="PF13231">
    <property type="entry name" value="PMT_2"/>
    <property type="match status" value="1"/>
</dbReference>
<feature type="transmembrane region" description="Helical" evidence="8">
    <location>
        <begin position="261"/>
        <end position="281"/>
    </location>
</feature>
<evidence type="ECO:0000256" key="7">
    <source>
        <dbReference type="ARBA" id="ARBA00023136"/>
    </source>
</evidence>
<feature type="transmembrane region" description="Helical" evidence="8">
    <location>
        <begin position="165"/>
        <end position="196"/>
    </location>
</feature>